<name>A0A0G0QIS5_9BACT</name>
<feature type="non-terminal residue" evidence="1">
    <location>
        <position position="107"/>
    </location>
</feature>
<protein>
    <submittedName>
        <fullName evidence="1">Uncharacterized protein</fullName>
    </submittedName>
</protein>
<gene>
    <name evidence="1" type="ORF">UT75_C0009G0032</name>
</gene>
<sequence length="107" mass="11984">MLRHLYVESPRSYALLEEGSKFWDREANVPVRAVDHVKVPEPLVLRKPLDNWVAGNVYVWLFRVTAPEMEAVPTTSSLVSGVESPMPRLPVTAMYALFKVPVPVAAP</sequence>
<proteinExistence type="predicted"/>
<evidence type="ECO:0000313" key="2">
    <source>
        <dbReference type="Proteomes" id="UP000034072"/>
    </source>
</evidence>
<comment type="caution">
    <text evidence="1">The sequence shown here is derived from an EMBL/GenBank/DDBJ whole genome shotgun (WGS) entry which is preliminary data.</text>
</comment>
<organism evidence="1 2">
    <name type="scientific">Candidatus Yanofskybacteria bacterium GW2011_GWE2_40_11</name>
    <dbReference type="NCBI Taxonomy" id="1619033"/>
    <lineage>
        <taxon>Bacteria</taxon>
        <taxon>Candidatus Yanofskyibacteriota</taxon>
    </lineage>
</organism>
<evidence type="ECO:0000313" key="1">
    <source>
        <dbReference type="EMBL" id="KKR40259.1"/>
    </source>
</evidence>
<reference evidence="1 2" key="1">
    <citation type="journal article" date="2015" name="Nature">
        <title>rRNA introns, odd ribosomes, and small enigmatic genomes across a large radiation of phyla.</title>
        <authorList>
            <person name="Brown C.T."/>
            <person name="Hug L.A."/>
            <person name="Thomas B.C."/>
            <person name="Sharon I."/>
            <person name="Castelle C.J."/>
            <person name="Singh A."/>
            <person name="Wilkins M.J."/>
            <person name="Williams K.H."/>
            <person name="Banfield J.F."/>
        </authorList>
    </citation>
    <scope>NUCLEOTIDE SEQUENCE [LARGE SCALE GENOMIC DNA]</scope>
</reference>
<dbReference type="EMBL" id="LBXZ01000009">
    <property type="protein sequence ID" value="KKR40259.1"/>
    <property type="molecule type" value="Genomic_DNA"/>
</dbReference>
<dbReference type="Proteomes" id="UP000034072">
    <property type="component" value="Unassembled WGS sequence"/>
</dbReference>
<dbReference type="AlphaFoldDB" id="A0A0G0QIS5"/>
<accession>A0A0G0QIS5</accession>